<accession>A0A8T0I3M0</accession>
<keyword evidence="1" id="KW-0378">Hydrolase</keyword>
<dbReference type="PROSITE" id="PS00383">
    <property type="entry name" value="TYR_PHOSPHATASE_1"/>
    <property type="match status" value="1"/>
</dbReference>
<feature type="region of interest" description="Disordered" evidence="3">
    <location>
        <begin position="1"/>
        <end position="40"/>
    </location>
</feature>
<dbReference type="SMART" id="SM00195">
    <property type="entry name" value="DSPc"/>
    <property type="match status" value="1"/>
</dbReference>
<sequence>MDVEGEKSHRRKARSRHHWRSMSWTGGRASSFDDSNFSSDHEADNLEKIANKTNYVEKKSYSNSIIEKDTAGGSNYNVATPQVALCPPLQSLSVSPRQDEAPNIGKLLGTSNKPQKLMRSGTLNIKLDLGSMPEQSYDGDDNGDNEIIQKRDKLTQCDKECSRVSPHIYFGGNMVAQNYDILYECKITHVLNCVGFECPEYFAKSFHYKTLWLQDHPSEDITSLLYNVFDYFEDVREQNGRIFVHCIQGVSRSASLVIAYLIWCERRSYEETLEKVKAIRSVVSPNMGFAFQLLQWQSRILPNISTDRASFQFIRYEHVSGPIVSIREGNEPRDICDVLHMNDPHDRTKATPEFHNSEYTHDFDILNRMQAGVWIAPILKSDQLPSRNGNWHIKNYNNSKHKVEN</sequence>
<dbReference type="EMBL" id="CM026425">
    <property type="protein sequence ID" value="KAG0577529.1"/>
    <property type="molecule type" value="Genomic_DNA"/>
</dbReference>
<dbReference type="GO" id="GO:0004721">
    <property type="term" value="F:phosphoprotein phosphatase activity"/>
    <property type="evidence" value="ECO:0007669"/>
    <property type="project" value="UniProtKB-KW"/>
</dbReference>
<evidence type="ECO:0008006" key="8">
    <source>
        <dbReference type="Google" id="ProtNLM"/>
    </source>
</evidence>
<gene>
    <name evidence="6" type="ORF">KC19_5G163100</name>
</gene>
<dbReference type="Pfam" id="PF00782">
    <property type="entry name" value="DSPc"/>
    <property type="match status" value="1"/>
</dbReference>
<dbReference type="InterPro" id="IPR029021">
    <property type="entry name" value="Prot-tyrosine_phosphatase-like"/>
</dbReference>
<evidence type="ECO:0000259" key="5">
    <source>
        <dbReference type="PROSITE" id="PS50056"/>
    </source>
</evidence>
<protein>
    <recommendedName>
        <fullName evidence="8">Protein-tyrosine-phosphatase</fullName>
    </recommendedName>
</protein>
<evidence type="ECO:0000256" key="1">
    <source>
        <dbReference type="ARBA" id="ARBA00022801"/>
    </source>
</evidence>
<feature type="domain" description="Tyrosine specific protein phosphatases" evidence="5">
    <location>
        <begin position="219"/>
        <end position="280"/>
    </location>
</feature>
<dbReference type="InterPro" id="IPR000340">
    <property type="entry name" value="Dual-sp_phosphatase_cat-dom"/>
</dbReference>
<dbReference type="PANTHER" id="PTHR46381">
    <property type="entry name" value="MKPA PROTEIN"/>
    <property type="match status" value="1"/>
</dbReference>
<dbReference type="PROSITE" id="PS50056">
    <property type="entry name" value="TYR_PHOSPHATASE_2"/>
    <property type="match status" value="1"/>
</dbReference>
<dbReference type="SUPFAM" id="SSF52799">
    <property type="entry name" value="(Phosphotyrosine protein) phosphatases II"/>
    <property type="match status" value="1"/>
</dbReference>
<dbReference type="AlphaFoldDB" id="A0A8T0I3M0"/>
<evidence type="ECO:0000313" key="6">
    <source>
        <dbReference type="EMBL" id="KAG0577529.1"/>
    </source>
</evidence>
<dbReference type="InterPro" id="IPR016130">
    <property type="entry name" value="Tyr_Pase_AS"/>
</dbReference>
<reference evidence="6" key="1">
    <citation type="submission" date="2020-06" db="EMBL/GenBank/DDBJ databases">
        <title>WGS assembly of Ceratodon purpureus strain R40.</title>
        <authorList>
            <person name="Carey S.B."/>
            <person name="Jenkins J."/>
            <person name="Shu S."/>
            <person name="Lovell J.T."/>
            <person name="Sreedasyam A."/>
            <person name="Maumus F."/>
            <person name="Tiley G.P."/>
            <person name="Fernandez-Pozo N."/>
            <person name="Barry K."/>
            <person name="Chen C."/>
            <person name="Wang M."/>
            <person name="Lipzen A."/>
            <person name="Daum C."/>
            <person name="Saski C.A."/>
            <person name="Payton A.C."/>
            <person name="Mcbreen J.C."/>
            <person name="Conrad R.E."/>
            <person name="Kollar L.M."/>
            <person name="Olsson S."/>
            <person name="Huttunen S."/>
            <person name="Landis J.B."/>
            <person name="Wickett N.J."/>
            <person name="Johnson M.G."/>
            <person name="Rensing S.A."/>
            <person name="Grimwood J."/>
            <person name="Schmutz J."/>
            <person name="Mcdaniel S.F."/>
        </authorList>
    </citation>
    <scope>NUCLEOTIDE SEQUENCE</scope>
    <source>
        <strain evidence="6">R40</strain>
    </source>
</reference>
<evidence type="ECO:0000256" key="3">
    <source>
        <dbReference type="SAM" id="MobiDB-lite"/>
    </source>
</evidence>
<dbReference type="InterPro" id="IPR000387">
    <property type="entry name" value="Tyr_Pase_dom"/>
</dbReference>
<keyword evidence="7" id="KW-1185">Reference proteome</keyword>
<evidence type="ECO:0000256" key="2">
    <source>
        <dbReference type="ARBA" id="ARBA00022912"/>
    </source>
</evidence>
<dbReference type="Gene3D" id="3.90.190.10">
    <property type="entry name" value="Protein tyrosine phosphatase superfamily"/>
    <property type="match status" value="1"/>
</dbReference>
<feature type="domain" description="Tyrosine-protein phosphatase" evidence="4">
    <location>
        <begin position="160"/>
        <end position="302"/>
    </location>
</feature>
<feature type="compositionally biased region" description="Basic residues" evidence="3">
    <location>
        <begin position="8"/>
        <end position="20"/>
    </location>
</feature>
<comment type="caution">
    <text evidence="6">The sequence shown here is derived from an EMBL/GenBank/DDBJ whole genome shotgun (WGS) entry which is preliminary data.</text>
</comment>
<dbReference type="CDD" id="cd14498">
    <property type="entry name" value="DSP"/>
    <property type="match status" value="1"/>
</dbReference>
<dbReference type="Proteomes" id="UP000822688">
    <property type="component" value="Chromosome 5"/>
</dbReference>
<proteinExistence type="predicted"/>
<evidence type="ECO:0000313" key="7">
    <source>
        <dbReference type="Proteomes" id="UP000822688"/>
    </source>
</evidence>
<evidence type="ECO:0000259" key="4">
    <source>
        <dbReference type="PROSITE" id="PS50054"/>
    </source>
</evidence>
<dbReference type="InterPro" id="IPR020422">
    <property type="entry name" value="TYR_PHOSPHATASE_DUAL_dom"/>
</dbReference>
<keyword evidence="2" id="KW-0904">Protein phosphatase</keyword>
<name>A0A8T0I3M0_CERPU</name>
<organism evidence="6 7">
    <name type="scientific">Ceratodon purpureus</name>
    <name type="common">Fire moss</name>
    <name type="synonym">Dicranum purpureum</name>
    <dbReference type="NCBI Taxonomy" id="3225"/>
    <lineage>
        <taxon>Eukaryota</taxon>
        <taxon>Viridiplantae</taxon>
        <taxon>Streptophyta</taxon>
        <taxon>Embryophyta</taxon>
        <taxon>Bryophyta</taxon>
        <taxon>Bryophytina</taxon>
        <taxon>Bryopsida</taxon>
        <taxon>Dicranidae</taxon>
        <taxon>Pseudoditrichales</taxon>
        <taxon>Ditrichaceae</taxon>
        <taxon>Ceratodon</taxon>
    </lineage>
</organism>
<dbReference type="PROSITE" id="PS50054">
    <property type="entry name" value="TYR_PHOSPHATASE_DUAL"/>
    <property type="match status" value="1"/>
</dbReference>
<dbReference type="PANTHER" id="PTHR46381:SF2">
    <property type="entry name" value="MAP KINASE PHOSPHATASE"/>
    <property type="match status" value="1"/>
</dbReference>